<dbReference type="PANTHER" id="PTHR46401:SF2">
    <property type="entry name" value="GLYCOSYLTRANSFERASE WBBK-RELATED"/>
    <property type="match status" value="1"/>
</dbReference>
<dbReference type="Pfam" id="PF13692">
    <property type="entry name" value="Glyco_trans_1_4"/>
    <property type="match status" value="1"/>
</dbReference>
<keyword evidence="1" id="KW-0808">Transferase</keyword>
<dbReference type="GO" id="GO:0009103">
    <property type="term" value="P:lipopolysaccharide biosynthetic process"/>
    <property type="evidence" value="ECO:0007669"/>
    <property type="project" value="TreeGrafter"/>
</dbReference>
<protein>
    <recommendedName>
        <fullName evidence="4">Glycosyltransferase subfamily 4-like N-terminal domain-containing protein</fullName>
    </recommendedName>
</protein>
<dbReference type="AlphaFoldDB" id="A0A1F5BVM1"/>
<evidence type="ECO:0000313" key="3">
    <source>
        <dbReference type="Proteomes" id="UP000176650"/>
    </source>
</evidence>
<evidence type="ECO:0000256" key="1">
    <source>
        <dbReference type="ARBA" id="ARBA00022679"/>
    </source>
</evidence>
<sequence>MKLVYITNARIPTEKAHGVQIMKACEAFADAGAEVRLLVSDRTTPIAKDPFDFYGVRRNFTITRIKSFDAFRFESYLGRLSFWLNSISFLIGAAKEHLPSDALVYTRNAEIAWLFSKKGRRVAYEAHAWPESKGRLLGRLLKSVGFIICNSKGTEAEFKKRGFKNTLAVPNGVDMKIFEAREKPAGLRNRLGLPKDKKIAMYTGHLYAWKGADVIMEVADALRADESIFFALVGGTRHDAAKYGEIIKDKKLANVLLLGHKEQSMMPDYLACADVLLLPNIPVSRESERYTSPIKMFEYMASKKPIIASDLPSLREILNEQNAILVTPGNIKSFAEGIKKALAGGSFVESITAQAFADVQNYTWEKRAQRILNFLSA</sequence>
<organism evidence="2 3">
    <name type="scientific">Candidatus Azambacteria bacterium RIFCSPLOWO2_01_FULL_46_25</name>
    <dbReference type="NCBI Taxonomy" id="1797298"/>
    <lineage>
        <taxon>Bacteria</taxon>
        <taxon>Candidatus Azamiibacteriota</taxon>
    </lineage>
</organism>
<evidence type="ECO:0000313" key="2">
    <source>
        <dbReference type="EMBL" id="OGD34651.1"/>
    </source>
</evidence>
<dbReference type="CDD" id="cd03794">
    <property type="entry name" value="GT4_WbuB-like"/>
    <property type="match status" value="1"/>
</dbReference>
<accession>A0A1F5BVM1</accession>
<dbReference type="STRING" id="1797298.A2988_04075"/>
<dbReference type="EMBL" id="MEYS01000001">
    <property type="protein sequence ID" value="OGD34651.1"/>
    <property type="molecule type" value="Genomic_DNA"/>
</dbReference>
<evidence type="ECO:0008006" key="4">
    <source>
        <dbReference type="Google" id="ProtNLM"/>
    </source>
</evidence>
<proteinExistence type="predicted"/>
<reference evidence="2 3" key="1">
    <citation type="journal article" date="2016" name="Nat. Commun.">
        <title>Thousands of microbial genomes shed light on interconnected biogeochemical processes in an aquifer system.</title>
        <authorList>
            <person name="Anantharaman K."/>
            <person name="Brown C.T."/>
            <person name="Hug L.A."/>
            <person name="Sharon I."/>
            <person name="Castelle C.J."/>
            <person name="Probst A.J."/>
            <person name="Thomas B.C."/>
            <person name="Singh A."/>
            <person name="Wilkins M.J."/>
            <person name="Karaoz U."/>
            <person name="Brodie E.L."/>
            <person name="Williams K.H."/>
            <person name="Hubbard S.S."/>
            <person name="Banfield J.F."/>
        </authorList>
    </citation>
    <scope>NUCLEOTIDE SEQUENCE [LARGE SCALE GENOMIC DNA]</scope>
</reference>
<name>A0A1F5BVM1_9BACT</name>
<dbReference type="SUPFAM" id="SSF53756">
    <property type="entry name" value="UDP-Glycosyltransferase/glycogen phosphorylase"/>
    <property type="match status" value="1"/>
</dbReference>
<dbReference type="Gene3D" id="3.40.50.2000">
    <property type="entry name" value="Glycogen Phosphorylase B"/>
    <property type="match status" value="2"/>
</dbReference>
<dbReference type="GO" id="GO:0016757">
    <property type="term" value="F:glycosyltransferase activity"/>
    <property type="evidence" value="ECO:0007669"/>
    <property type="project" value="TreeGrafter"/>
</dbReference>
<dbReference type="Proteomes" id="UP000176650">
    <property type="component" value="Unassembled WGS sequence"/>
</dbReference>
<dbReference type="PANTHER" id="PTHR46401">
    <property type="entry name" value="GLYCOSYLTRANSFERASE WBBK-RELATED"/>
    <property type="match status" value="1"/>
</dbReference>
<comment type="caution">
    <text evidence="2">The sequence shown here is derived from an EMBL/GenBank/DDBJ whole genome shotgun (WGS) entry which is preliminary data.</text>
</comment>
<gene>
    <name evidence="2" type="ORF">A2988_04075</name>
</gene>